<evidence type="ECO:0000256" key="8">
    <source>
        <dbReference type="SAM" id="Coils"/>
    </source>
</evidence>
<feature type="region of interest" description="Disordered" evidence="9">
    <location>
        <begin position="132"/>
        <end position="234"/>
    </location>
</feature>
<feature type="coiled-coil region" evidence="8">
    <location>
        <begin position="72"/>
        <end position="106"/>
    </location>
</feature>
<dbReference type="FunFam" id="2.20.25.80:FF:000002">
    <property type="entry name" value="probable WRKY transcription factor 31"/>
    <property type="match status" value="1"/>
</dbReference>
<dbReference type="InterPro" id="IPR044810">
    <property type="entry name" value="WRKY_plant"/>
</dbReference>
<evidence type="ECO:0000256" key="1">
    <source>
        <dbReference type="ARBA" id="ARBA00004123"/>
    </source>
</evidence>
<feature type="compositionally biased region" description="Polar residues" evidence="9">
    <location>
        <begin position="212"/>
        <end position="228"/>
    </location>
</feature>
<dbReference type="Gene3D" id="2.20.25.80">
    <property type="entry name" value="WRKY domain"/>
    <property type="match status" value="1"/>
</dbReference>
<dbReference type="PANTHER" id="PTHR31429:SF54">
    <property type="entry name" value="WRKY TRANSCRIPTION FACTOR 9-RELATED"/>
    <property type="match status" value="1"/>
</dbReference>
<keyword evidence="5" id="KW-0804">Transcription</keyword>
<dbReference type="SUPFAM" id="SSF118290">
    <property type="entry name" value="WRKY DNA-binding domain"/>
    <property type="match status" value="1"/>
</dbReference>
<feature type="compositionally biased region" description="Basic and acidic residues" evidence="9">
    <location>
        <begin position="142"/>
        <end position="151"/>
    </location>
</feature>
<organism evidence="11 12">
    <name type="scientific">Fraxinus pennsylvanica</name>
    <dbReference type="NCBI Taxonomy" id="56036"/>
    <lineage>
        <taxon>Eukaryota</taxon>
        <taxon>Viridiplantae</taxon>
        <taxon>Streptophyta</taxon>
        <taxon>Embryophyta</taxon>
        <taxon>Tracheophyta</taxon>
        <taxon>Spermatophyta</taxon>
        <taxon>Magnoliopsida</taxon>
        <taxon>eudicotyledons</taxon>
        <taxon>Gunneridae</taxon>
        <taxon>Pentapetalae</taxon>
        <taxon>asterids</taxon>
        <taxon>lamiids</taxon>
        <taxon>Lamiales</taxon>
        <taxon>Oleaceae</taxon>
        <taxon>Oleeae</taxon>
        <taxon>Fraxinus</taxon>
    </lineage>
</organism>
<dbReference type="Proteomes" id="UP000834106">
    <property type="component" value="Chromosome 18"/>
</dbReference>
<comment type="similarity">
    <text evidence="7">Belongs to the WRKY group II-b family.</text>
</comment>
<evidence type="ECO:0000256" key="3">
    <source>
        <dbReference type="ARBA" id="ARBA00023054"/>
    </source>
</evidence>
<feature type="compositionally biased region" description="Basic and acidic residues" evidence="9">
    <location>
        <begin position="11"/>
        <end position="30"/>
    </location>
</feature>
<comment type="subcellular location">
    <subcellularLocation>
        <location evidence="1">Nucleus</location>
    </subcellularLocation>
</comment>
<keyword evidence="3 8" id="KW-0175">Coiled coil</keyword>
<dbReference type="PANTHER" id="PTHR31429">
    <property type="entry name" value="WRKY TRANSCRIPTION FACTOR 36-RELATED"/>
    <property type="match status" value="1"/>
</dbReference>
<evidence type="ECO:0000256" key="2">
    <source>
        <dbReference type="ARBA" id="ARBA00023015"/>
    </source>
</evidence>
<dbReference type="Pfam" id="PF03106">
    <property type="entry name" value="WRKY"/>
    <property type="match status" value="1"/>
</dbReference>
<feature type="region of interest" description="Disordered" evidence="9">
    <location>
        <begin position="473"/>
        <end position="508"/>
    </location>
</feature>
<feature type="domain" description="WRKY" evidence="10">
    <location>
        <begin position="244"/>
        <end position="304"/>
    </location>
</feature>
<accession>A0AAD2A5D5</accession>
<evidence type="ECO:0000256" key="5">
    <source>
        <dbReference type="ARBA" id="ARBA00023163"/>
    </source>
</evidence>
<feature type="compositionally biased region" description="Basic and acidic residues" evidence="9">
    <location>
        <begin position="184"/>
        <end position="199"/>
    </location>
</feature>
<evidence type="ECO:0000313" key="12">
    <source>
        <dbReference type="Proteomes" id="UP000834106"/>
    </source>
</evidence>
<evidence type="ECO:0000313" key="11">
    <source>
        <dbReference type="EMBL" id="CAI9781793.1"/>
    </source>
</evidence>
<evidence type="ECO:0000256" key="6">
    <source>
        <dbReference type="ARBA" id="ARBA00023242"/>
    </source>
</evidence>
<dbReference type="SMART" id="SM00774">
    <property type="entry name" value="WRKY"/>
    <property type="match status" value="1"/>
</dbReference>
<dbReference type="GO" id="GO:0043565">
    <property type="term" value="F:sequence-specific DNA binding"/>
    <property type="evidence" value="ECO:0007669"/>
    <property type="project" value="InterPro"/>
</dbReference>
<dbReference type="InterPro" id="IPR036576">
    <property type="entry name" value="WRKY_dom_sf"/>
</dbReference>
<protein>
    <recommendedName>
        <fullName evidence="10">WRKY domain-containing protein</fullName>
    </recommendedName>
</protein>
<keyword evidence="4" id="KW-0238">DNA-binding</keyword>
<keyword evidence="12" id="KW-1185">Reference proteome</keyword>
<evidence type="ECO:0000259" key="10">
    <source>
        <dbReference type="SMART" id="SM00774"/>
    </source>
</evidence>
<feature type="compositionally biased region" description="Polar residues" evidence="9">
    <location>
        <begin position="498"/>
        <end position="508"/>
    </location>
</feature>
<reference evidence="11" key="1">
    <citation type="submission" date="2023-05" db="EMBL/GenBank/DDBJ databases">
        <authorList>
            <person name="Huff M."/>
        </authorList>
    </citation>
    <scope>NUCLEOTIDE SEQUENCE</scope>
</reference>
<dbReference type="AlphaFoldDB" id="A0AAD2A5D5"/>
<dbReference type="EMBL" id="OU503053">
    <property type="protein sequence ID" value="CAI9781793.1"/>
    <property type="molecule type" value="Genomic_DNA"/>
</dbReference>
<dbReference type="InterPro" id="IPR003657">
    <property type="entry name" value="WRKY_dom"/>
</dbReference>
<keyword evidence="6" id="KW-0539">Nucleus</keyword>
<name>A0AAD2A5D5_9LAMI</name>
<evidence type="ECO:0000256" key="4">
    <source>
        <dbReference type="ARBA" id="ARBA00023125"/>
    </source>
</evidence>
<evidence type="ECO:0000256" key="7">
    <source>
        <dbReference type="ARBA" id="ARBA00061007"/>
    </source>
</evidence>
<keyword evidence="2" id="KW-0805">Transcription regulation</keyword>
<evidence type="ECO:0000256" key="9">
    <source>
        <dbReference type="SAM" id="MobiDB-lite"/>
    </source>
</evidence>
<gene>
    <name evidence="11" type="ORF">FPE_LOCUS29223</name>
</gene>
<sequence length="508" mass="56476">MEKLEEETDHEMEIDLSLKLDSKEEAKTDEQPPQLQMNRAGKEFQIENKLKEKSEEIIADDDQKSIEYYSLDDSKREKLSILQMQINQMEEENKILRSSVEQTMKDCYDLQIKVAMIEKNNQKKDPKMFLSLNGIDEPSDQEPDRSPKIFDIKNQTALPPLRREDDVSDNTELELSLTLKSTQKKVEREDEQKEKKENGEGLITKIQGALHGSSNLPGTTSHVTSPSSKRSRVSIRARCETATINDGCQWRKYGQKTAKGNPCPKAYYRCTVALGCPVRKQVQRCLEDMSTLITTYEGTHNHPLPVDATSMASIASGASASFSLVDSSNQFLDGMSTSNQTHFPYPNPYNMINMPSTPYLRSMHRNDPSKAIVLDLTNNASDRQFLGTGPSQYCTGQSTGQPGYSWLPKPGKYDGSGTNQLFPGSKLGEGMEPKSEENNDINKHLEENISAIASDPKFRAAVAAAISSVLSNNKERPTACPRDGQENGGNCPKPFVLESSSASAGKSL</sequence>
<dbReference type="GO" id="GO:0005634">
    <property type="term" value="C:nucleus"/>
    <property type="evidence" value="ECO:0007669"/>
    <property type="project" value="UniProtKB-SubCell"/>
</dbReference>
<feature type="region of interest" description="Disordered" evidence="9">
    <location>
        <begin position="1"/>
        <end position="41"/>
    </location>
</feature>
<feature type="compositionally biased region" description="Acidic residues" evidence="9">
    <location>
        <begin position="1"/>
        <end position="10"/>
    </location>
</feature>
<proteinExistence type="inferred from homology"/>
<dbReference type="GO" id="GO:0003700">
    <property type="term" value="F:DNA-binding transcription factor activity"/>
    <property type="evidence" value="ECO:0007669"/>
    <property type="project" value="InterPro"/>
</dbReference>